<sequence>MGAKCDQLWNTLDLILVAALPGIGLALLVGVTIQTIHYCKKRSKKDTNDHREQRNLSGLQPQHNSVHAFDTAMRTQPDQGQNPWRSCFHSVLPRSPVSPPQLFSGRNYNMTHEPKEDSAYIYPSYNWDGSLGTAKPEGSYGDKYFSTMHMKPLFNMSTPGISKSSYIQRERQQTGYPGSEEPEIPYRIGRVQMKPNY</sequence>
<feature type="compositionally biased region" description="Polar residues" evidence="1">
    <location>
        <begin position="55"/>
        <end position="64"/>
    </location>
</feature>
<feature type="compositionally biased region" description="Basic and acidic residues" evidence="1">
    <location>
        <begin position="45"/>
        <end position="54"/>
    </location>
</feature>
<evidence type="ECO:0000256" key="1">
    <source>
        <dbReference type="SAM" id="MobiDB-lite"/>
    </source>
</evidence>
<organism evidence="3 4">
    <name type="scientific">Catagonus wagneri</name>
    <name type="common">Chacoan peccary</name>
    <dbReference type="NCBI Taxonomy" id="51154"/>
    <lineage>
        <taxon>Eukaryota</taxon>
        <taxon>Metazoa</taxon>
        <taxon>Chordata</taxon>
        <taxon>Craniata</taxon>
        <taxon>Vertebrata</taxon>
        <taxon>Euteleostomi</taxon>
        <taxon>Mammalia</taxon>
        <taxon>Eutheria</taxon>
        <taxon>Laurasiatheria</taxon>
        <taxon>Artiodactyla</taxon>
        <taxon>Suina</taxon>
        <taxon>Tayassuidae</taxon>
        <taxon>Catagonus</taxon>
    </lineage>
</organism>
<dbReference type="GeneTree" id="ENSGT00520000059318"/>
<evidence type="ECO:0000313" key="3">
    <source>
        <dbReference type="Ensembl" id="ENSCWAP00000015141.1"/>
    </source>
</evidence>
<dbReference type="Ensembl" id="ENSCWAT00000016438.1">
    <property type="protein sequence ID" value="ENSCWAP00000015141.1"/>
    <property type="gene ID" value="ENSCWAG00000011729.1"/>
</dbReference>
<proteinExistence type="predicted"/>
<keyword evidence="2" id="KW-0472">Membrane</keyword>
<accession>A0A8C3WIN1</accession>
<keyword evidence="2" id="KW-1133">Transmembrane helix</keyword>
<keyword evidence="2" id="KW-0812">Transmembrane</keyword>
<name>A0A8C3WIN1_9CETA</name>
<feature type="region of interest" description="Disordered" evidence="1">
    <location>
        <begin position="42"/>
        <end position="64"/>
    </location>
</feature>
<reference evidence="3" key="2">
    <citation type="submission" date="2025-09" db="UniProtKB">
        <authorList>
            <consortium name="Ensembl"/>
        </authorList>
    </citation>
    <scope>IDENTIFICATION</scope>
</reference>
<dbReference type="Proteomes" id="UP000694540">
    <property type="component" value="Unplaced"/>
</dbReference>
<feature type="transmembrane region" description="Helical" evidence="2">
    <location>
        <begin position="14"/>
        <end position="36"/>
    </location>
</feature>
<dbReference type="AlphaFoldDB" id="A0A8C3WIN1"/>
<keyword evidence="4" id="KW-1185">Reference proteome</keyword>
<evidence type="ECO:0000313" key="4">
    <source>
        <dbReference type="Proteomes" id="UP000694540"/>
    </source>
</evidence>
<reference evidence="3" key="1">
    <citation type="submission" date="2025-08" db="UniProtKB">
        <authorList>
            <consortium name="Ensembl"/>
        </authorList>
    </citation>
    <scope>IDENTIFICATION</scope>
</reference>
<protein>
    <submittedName>
        <fullName evidence="3">Uncharacterized protein</fullName>
    </submittedName>
</protein>
<evidence type="ECO:0000256" key="2">
    <source>
        <dbReference type="SAM" id="Phobius"/>
    </source>
</evidence>